<dbReference type="GO" id="GO:0005634">
    <property type="term" value="C:nucleus"/>
    <property type="evidence" value="ECO:0007669"/>
    <property type="project" value="TreeGrafter"/>
</dbReference>
<dbReference type="CDD" id="cd09532">
    <property type="entry name" value="SAM_SLA1_fungal"/>
    <property type="match status" value="1"/>
</dbReference>
<evidence type="ECO:0000256" key="6">
    <source>
        <dbReference type="ARBA" id="ARBA00022443"/>
    </source>
</evidence>
<evidence type="ECO:0000256" key="9">
    <source>
        <dbReference type="ARBA" id="ARBA00022583"/>
    </source>
</evidence>
<dbReference type="CDD" id="cd11774">
    <property type="entry name" value="SH3_Sla1p_2"/>
    <property type="match status" value="1"/>
</dbReference>
<dbReference type="GO" id="GO:0030833">
    <property type="term" value="P:regulation of actin filament polymerization"/>
    <property type="evidence" value="ECO:0007669"/>
    <property type="project" value="TreeGrafter"/>
</dbReference>
<feature type="compositionally biased region" description="Low complexity" evidence="16">
    <location>
        <begin position="1171"/>
        <end position="1183"/>
    </location>
</feature>
<dbReference type="GO" id="GO:0010008">
    <property type="term" value="C:endosome membrane"/>
    <property type="evidence" value="ECO:0007669"/>
    <property type="project" value="UniProtKB-SubCell"/>
</dbReference>
<dbReference type="PRINTS" id="PR00452">
    <property type="entry name" value="SH3DOMAIN"/>
</dbReference>
<dbReference type="InterPro" id="IPR007131">
    <property type="entry name" value="SHD1"/>
</dbReference>
<keyword evidence="13" id="KW-0009">Actin-binding</keyword>
<keyword evidence="12" id="KW-0472">Membrane</keyword>
<gene>
    <name evidence="18" type="ORF">GP486_000387</name>
</gene>
<dbReference type="SUPFAM" id="SSF50044">
    <property type="entry name" value="SH3-domain"/>
    <property type="match status" value="3"/>
</dbReference>
<organism evidence="18 19">
    <name type="scientific">Trichoglossum hirsutum</name>
    <dbReference type="NCBI Taxonomy" id="265104"/>
    <lineage>
        <taxon>Eukaryota</taxon>
        <taxon>Fungi</taxon>
        <taxon>Dikarya</taxon>
        <taxon>Ascomycota</taxon>
        <taxon>Pezizomycotina</taxon>
        <taxon>Geoglossomycetes</taxon>
        <taxon>Geoglossales</taxon>
        <taxon>Geoglossaceae</taxon>
        <taxon>Trichoglossum</taxon>
    </lineage>
</organism>
<evidence type="ECO:0000256" key="1">
    <source>
        <dbReference type="ARBA" id="ARBA00004125"/>
    </source>
</evidence>
<dbReference type="GO" id="GO:0006897">
    <property type="term" value="P:endocytosis"/>
    <property type="evidence" value="ECO:0007669"/>
    <property type="project" value="UniProtKB-KW"/>
</dbReference>
<feature type="compositionally biased region" description="Polar residues" evidence="16">
    <location>
        <begin position="1231"/>
        <end position="1243"/>
    </location>
</feature>
<dbReference type="AlphaFoldDB" id="A0A9P8LIN2"/>
<dbReference type="CDD" id="cd11775">
    <property type="entry name" value="SH3_Sla1p_3"/>
    <property type="match status" value="1"/>
</dbReference>
<keyword evidence="11" id="KW-0967">Endosome</keyword>
<dbReference type="PANTHER" id="PTHR15735">
    <property type="entry name" value="FCH AND DOUBLE SH3 DOMAINS PROTEIN"/>
    <property type="match status" value="1"/>
</dbReference>
<comment type="similarity">
    <text evidence="4">Belongs to the SLA1 family.</text>
</comment>
<feature type="domain" description="SH3" evidence="17">
    <location>
        <begin position="2"/>
        <end position="69"/>
    </location>
</feature>
<dbReference type="InterPro" id="IPR035800">
    <property type="entry name" value="Sla1_SH3_1"/>
</dbReference>
<dbReference type="GO" id="GO:0042802">
    <property type="term" value="F:identical protein binding"/>
    <property type="evidence" value="ECO:0007669"/>
    <property type="project" value="InterPro"/>
</dbReference>
<feature type="compositionally biased region" description="Basic and acidic residues" evidence="16">
    <location>
        <begin position="535"/>
        <end position="546"/>
    </location>
</feature>
<evidence type="ECO:0000256" key="14">
    <source>
        <dbReference type="ARBA" id="ARBA00023212"/>
    </source>
</evidence>
<dbReference type="InterPro" id="IPR035821">
    <property type="entry name" value="Sla1_SH3_3"/>
</dbReference>
<dbReference type="GO" id="GO:0030479">
    <property type="term" value="C:actin cortical patch"/>
    <property type="evidence" value="ECO:0007669"/>
    <property type="project" value="UniProtKB-SubCell"/>
</dbReference>
<feature type="compositionally biased region" description="Low complexity" evidence="16">
    <location>
        <begin position="448"/>
        <end position="460"/>
    </location>
</feature>
<comment type="caution">
    <text evidence="18">The sequence shown here is derived from an EMBL/GenBank/DDBJ whole genome shotgun (WGS) entry which is preliminary data.</text>
</comment>
<feature type="compositionally biased region" description="Polar residues" evidence="16">
    <location>
        <begin position="1107"/>
        <end position="1170"/>
    </location>
</feature>
<evidence type="ECO:0000256" key="3">
    <source>
        <dbReference type="ARBA" id="ARBA00004413"/>
    </source>
</evidence>
<dbReference type="GO" id="GO:0000147">
    <property type="term" value="P:actin cortical patch assembly"/>
    <property type="evidence" value="ECO:0007669"/>
    <property type="project" value="TreeGrafter"/>
</dbReference>
<feature type="region of interest" description="Disordered" evidence="16">
    <location>
        <begin position="446"/>
        <end position="546"/>
    </location>
</feature>
<feature type="region of interest" description="Disordered" evidence="16">
    <location>
        <begin position="137"/>
        <end position="163"/>
    </location>
</feature>
<feature type="region of interest" description="Disordered" evidence="16">
    <location>
        <begin position="727"/>
        <end position="1049"/>
    </location>
</feature>
<feature type="compositionally biased region" description="Polar residues" evidence="16">
    <location>
        <begin position="951"/>
        <end position="967"/>
    </location>
</feature>
<feature type="compositionally biased region" description="Polar residues" evidence="16">
    <location>
        <begin position="975"/>
        <end position="985"/>
    </location>
</feature>
<feature type="compositionally biased region" description="Low complexity" evidence="16">
    <location>
        <begin position="870"/>
        <end position="914"/>
    </location>
</feature>
<feature type="compositionally biased region" description="Polar residues" evidence="16">
    <location>
        <begin position="997"/>
        <end position="1049"/>
    </location>
</feature>
<sequence>MGFLGIYTALYTYAPQSDQELAIKEGDLLYIIEKSTEDDWWKAKKRAEADGEEEPVGLIPSNYIEEAKPLHHVKALYDYTRQTDEEVSFSEDAYLSVYDTSDPDWTLVGLNDEYGFAPANYIDTAIITAQSTSQRVALVEGRDHTTESEELPAPNSPNAHPQSPAAAIAGIIQRKTSISNADLGVSSTSSAVGSPPRRPAYTPDASDDEGPPQPAPGLPERPKSEQRPPSPNHAIHHSSLLPPESPGILSSPPYIRATHPDPNSDVSSPLPGGFHLYNISEMVNVMGKQKKMPTVLGINTATGKILVAPAKQDAPQQEWTADKLNHYSIEGKHVFMELIRPSRSLDFHAGAKDTAQEIVSALGEVAGVFRAEGLREVLEAGVVGKSQKTGKILYDFVAQGDDEVTVTVDDEVIILDSTKSEEWWQVRRVKNSMEGVVPSSYVELTGVTSIPSPSTSSTTTGRPVTEKNSFEGGLERGEVDSSRRKGIDDTKGPEVGPGVKLPQRGSSLLGRDGGATKQRNKRESRGDGKSATSKQKPDATKTRTWTDRSGSFKVEAEFLGCRDGKIHLHKLNGVKIAVPVVKMSVEDLEYVERVTGMSLDEDKPLSDIRRQKSQLSGAHGEARTTPTIIGATIDQTKKEEYDWFDFFLKCGVDVNLCQRYATNFSKDSMDESFLPDITPSVLRTLGLKEGDILRVMKYLDNRYGRVGAKAKRNVSFGGAEVMGIDGGEETDRKASNGGLFSGPGGALRNNTRKGRPAPTVQASDVVDPKAFEQKDGGSAVKTTVASEVVATPPAPKSVQQQQKDSSGFDDDAWDVKPPKQQLPPSQSQPNVSSPVPAAAQTPATQQPTLTGSLSELSLLSPALQPTILHSGGQQQPSQPSQIVQQQQPSGATPSFFSQLSQQQSGGQLQQNNLPQAPPLPNLVTQPTAFGQQQASAQFQPSTVPPAPPLSTLVSHTASYLPQQSQQGPIPRQRPQVPNITQSQGSLMPPPPPRPLSAPQNFSQPSGFSIPPIQQQLTGYQNQPSNFTSQVLPPGQNLSDQRLQSQYGRQQVQPITAGFPQQGNGSVPQTAGFVQYGTGVFSQPTGLGQPFQQLPPQQVGIQSSQVYVNGQTTGDPFGNPSRQQQTGGFQSALSQPTGSSFLPSPQQQQRTGSINSYLQPALQPQSTGQTSNFGPNPGQGQFGQAIQPVPPIPKQPTLAPLQAQKTGPAPPVRFGVNVEKKLTPQPTGRRANLSQATPQNPFGF</sequence>
<keyword evidence="7" id="KW-1003">Cell membrane</keyword>
<evidence type="ECO:0000256" key="10">
    <source>
        <dbReference type="ARBA" id="ARBA00022737"/>
    </source>
</evidence>
<feature type="compositionally biased region" description="Basic and acidic residues" evidence="16">
    <location>
        <begin position="464"/>
        <end position="492"/>
    </location>
</feature>
<evidence type="ECO:0000256" key="12">
    <source>
        <dbReference type="ARBA" id="ARBA00023136"/>
    </source>
</evidence>
<dbReference type="GO" id="GO:0005886">
    <property type="term" value="C:plasma membrane"/>
    <property type="evidence" value="ECO:0007669"/>
    <property type="project" value="UniProtKB-SubCell"/>
</dbReference>
<dbReference type="GO" id="GO:0003779">
    <property type="term" value="F:actin binding"/>
    <property type="evidence" value="ECO:0007669"/>
    <property type="project" value="UniProtKB-KW"/>
</dbReference>
<dbReference type="InterPro" id="IPR001452">
    <property type="entry name" value="SH3_domain"/>
</dbReference>
<name>A0A9P8LIN2_9PEZI</name>
<protein>
    <recommendedName>
        <fullName evidence="5">Actin cytoskeleton-regulatory complex protein SLA1</fullName>
    </recommendedName>
</protein>
<comment type="subcellular location">
    <subcellularLocation>
        <location evidence="3">Cell membrane</location>
        <topology evidence="3">Peripheral membrane protein</topology>
        <orientation evidence="3">Cytoplasmic side</orientation>
    </subcellularLocation>
    <subcellularLocation>
        <location evidence="2">Cytoplasm</location>
        <location evidence="2">Cytoskeleton</location>
        <location evidence="2">Actin patch</location>
    </subcellularLocation>
    <subcellularLocation>
        <location evidence="1">Endosome membrane</location>
        <topology evidence="1">Peripheral membrane protein</topology>
        <orientation evidence="1">Cytoplasmic side</orientation>
    </subcellularLocation>
</comment>
<dbReference type="Gene3D" id="1.10.150.50">
    <property type="entry name" value="Transcription Factor, Ets-1"/>
    <property type="match status" value="1"/>
</dbReference>
<evidence type="ECO:0000256" key="7">
    <source>
        <dbReference type="ARBA" id="ARBA00022475"/>
    </source>
</evidence>
<dbReference type="CDD" id="cd11773">
    <property type="entry name" value="SH3_Sla1p_1"/>
    <property type="match status" value="1"/>
</dbReference>
<feature type="domain" description="SH3" evidence="17">
    <location>
        <begin position="385"/>
        <end position="447"/>
    </location>
</feature>
<evidence type="ECO:0000256" key="4">
    <source>
        <dbReference type="ARBA" id="ARBA00007948"/>
    </source>
</evidence>
<dbReference type="Proteomes" id="UP000750711">
    <property type="component" value="Unassembled WGS sequence"/>
</dbReference>
<reference evidence="18" key="1">
    <citation type="submission" date="2021-03" db="EMBL/GenBank/DDBJ databases">
        <title>Comparative genomics and phylogenomic investigation of the class Geoglossomycetes provide insights into ecological specialization and systematics.</title>
        <authorList>
            <person name="Melie T."/>
            <person name="Pirro S."/>
            <person name="Miller A.N."/>
            <person name="Quandt A."/>
        </authorList>
    </citation>
    <scope>NUCLEOTIDE SEQUENCE</scope>
    <source>
        <strain evidence="18">CAQ_001_2017</strain>
    </source>
</reference>
<evidence type="ECO:0000313" key="19">
    <source>
        <dbReference type="Proteomes" id="UP000750711"/>
    </source>
</evidence>
<dbReference type="Gene3D" id="2.30.30.40">
    <property type="entry name" value="SH3 Domains"/>
    <property type="match status" value="3"/>
</dbReference>
<evidence type="ECO:0000256" key="15">
    <source>
        <dbReference type="PROSITE-ProRule" id="PRU00192"/>
    </source>
</evidence>
<keyword evidence="14" id="KW-0206">Cytoskeleton</keyword>
<evidence type="ECO:0000256" key="8">
    <source>
        <dbReference type="ARBA" id="ARBA00022490"/>
    </source>
</evidence>
<evidence type="ECO:0000259" key="17">
    <source>
        <dbReference type="PROSITE" id="PS50002"/>
    </source>
</evidence>
<evidence type="ECO:0000256" key="2">
    <source>
        <dbReference type="ARBA" id="ARBA00004134"/>
    </source>
</evidence>
<dbReference type="InterPro" id="IPR036028">
    <property type="entry name" value="SH3-like_dom_sf"/>
</dbReference>
<keyword evidence="9" id="KW-0254">Endocytosis</keyword>
<dbReference type="FunFam" id="2.30.30.700:FF:000001">
    <property type="entry name" value="Actin cytoskeleton-regulatory complex protein SLA1"/>
    <property type="match status" value="1"/>
</dbReference>
<dbReference type="Pfam" id="PF14604">
    <property type="entry name" value="SH3_9"/>
    <property type="match status" value="1"/>
</dbReference>
<keyword evidence="8" id="KW-0963">Cytoplasm</keyword>
<dbReference type="Pfam" id="PF03983">
    <property type="entry name" value="SHD1"/>
    <property type="match status" value="1"/>
</dbReference>
<accession>A0A9P8LIN2</accession>
<keyword evidence="10" id="KW-0677">Repeat</keyword>
<dbReference type="EMBL" id="JAGHQM010000024">
    <property type="protein sequence ID" value="KAH0566212.1"/>
    <property type="molecule type" value="Genomic_DNA"/>
</dbReference>
<feature type="compositionally biased region" description="Polar residues" evidence="16">
    <location>
        <begin position="180"/>
        <end position="192"/>
    </location>
</feature>
<proteinExistence type="inferred from homology"/>
<dbReference type="PROSITE" id="PS50002">
    <property type="entry name" value="SH3"/>
    <property type="match status" value="2"/>
</dbReference>
<evidence type="ECO:0000256" key="13">
    <source>
        <dbReference type="ARBA" id="ARBA00023203"/>
    </source>
</evidence>
<dbReference type="GO" id="GO:0043130">
    <property type="term" value="F:ubiquitin binding"/>
    <property type="evidence" value="ECO:0007669"/>
    <property type="project" value="InterPro"/>
</dbReference>
<feature type="compositionally biased region" description="Low complexity" evidence="16">
    <location>
        <begin position="818"/>
        <end position="860"/>
    </location>
</feature>
<feature type="region of interest" description="Disordered" evidence="16">
    <location>
        <begin position="180"/>
        <end position="269"/>
    </location>
</feature>
<dbReference type="InterPro" id="IPR056996">
    <property type="entry name" value="PH_SLA1"/>
</dbReference>
<evidence type="ECO:0000256" key="16">
    <source>
        <dbReference type="SAM" id="MobiDB-lite"/>
    </source>
</evidence>
<feature type="compositionally biased region" description="Basic and acidic residues" evidence="16">
    <location>
        <begin position="766"/>
        <end position="775"/>
    </location>
</feature>
<dbReference type="PANTHER" id="PTHR15735:SF19">
    <property type="entry name" value="ACTIN CYTOSKELETON-REGULATORY COMPLEX PROTEIN SLA1"/>
    <property type="match status" value="1"/>
</dbReference>
<dbReference type="Pfam" id="PF24081">
    <property type="entry name" value="PH_SLA1"/>
    <property type="match status" value="1"/>
</dbReference>
<keyword evidence="6 15" id="KW-0728">SH3 domain</keyword>
<evidence type="ECO:0000256" key="11">
    <source>
        <dbReference type="ARBA" id="ARBA00022753"/>
    </source>
</evidence>
<evidence type="ECO:0000313" key="18">
    <source>
        <dbReference type="EMBL" id="KAH0566212.1"/>
    </source>
</evidence>
<dbReference type="InterPro" id="IPR013761">
    <property type="entry name" value="SAM/pointed_sf"/>
</dbReference>
<dbReference type="Gene3D" id="2.30.30.700">
    <property type="entry name" value="SLA1 homology domain 1"/>
    <property type="match status" value="1"/>
</dbReference>
<dbReference type="Pfam" id="PF00018">
    <property type="entry name" value="SH3_1"/>
    <property type="match status" value="2"/>
</dbReference>
<dbReference type="GO" id="GO:0030674">
    <property type="term" value="F:protein-macromolecule adaptor activity"/>
    <property type="evidence" value="ECO:0007669"/>
    <property type="project" value="InterPro"/>
</dbReference>
<keyword evidence="19" id="KW-1185">Reference proteome</keyword>
<dbReference type="SMART" id="SM00326">
    <property type="entry name" value="SH3"/>
    <property type="match status" value="3"/>
</dbReference>
<feature type="region of interest" description="Disordered" evidence="16">
    <location>
        <begin position="1107"/>
        <end position="1243"/>
    </location>
</feature>
<feature type="compositionally biased region" description="Low complexity" evidence="16">
    <location>
        <begin position="928"/>
        <end position="939"/>
    </location>
</feature>
<evidence type="ECO:0000256" key="5">
    <source>
        <dbReference type="ARBA" id="ARBA00020357"/>
    </source>
</evidence>